<feature type="region of interest" description="Disordered" evidence="4">
    <location>
        <begin position="446"/>
        <end position="491"/>
    </location>
</feature>
<feature type="compositionally biased region" description="Polar residues" evidence="4">
    <location>
        <begin position="403"/>
        <end position="424"/>
    </location>
</feature>
<dbReference type="GO" id="GO:0005929">
    <property type="term" value="C:cilium"/>
    <property type="evidence" value="ECO:0000318"/>
    <property type="project" value="GO_Central"/>
</dbReference>
<dbReference type="OMA" id="VNHADAN"/>
<name>A0A7M6UE82_STRPU</name>
<reference evidence="6" key="1">
    <citation type="submission" date="2015-02" db="EMBL/GenBank/DDBJ databases">
        <title>Genome sequencing for Strongylocentrotus purpuratus.</title>
        <authorList>
            <person name="Murali S."/>
            <person name="Liu Y."/>
            <person name="Vee V."/>
            <person name="English A."/>
            <person name="Wang M."/>
            <person name="Skinner E."/>
            <person name="Han Y."/>
            <person name="Muzny D.M."/>
            <person name="Worley K.C."/>
            <person name="Gibbs R.A."/>
        </authorList>
    </citation>
    <scope>NUCLEOTIDE SEQUENCE</scope>
</reference>
<organism evidence="5 6">
    <name type="scientific">Strongylocentrotus purpuratus</name>
    <name type="common">Purple sea urchin</name>
    <dbReference type="NCBI Taxonomy" id="7668"/>
    <lineage>
        <taxon>Eukaryota</taxon>
        <taxon>Metazoa</taxon>
        <taxon>Echinodermata</taxon>
        <taxon>Eleutherozoa</taxon>
        <taxon>Echinozoa</taxon>
        <taxon>Echinoidea</taxon>
        <taxon>Euechinoidea</taxon>
        <taxon>Echinacea</taxon>
        <taxon>Camarodonta</taxon>
        <taxon>Echinidea</taxon>
        <taxon>Strongylocentrotidae</taxon>
        <taxon>Strongylocentrotus</taxon>
    </lineage>
</organism>
<dbReference type="Pfam" id="PF12796">
    <property type="entry name" value="Ank_2"/>
    <property type="match status" value="1"/>
</dbReference>
<evidence type="ECO:0000313" key="5">
    <source>
        <dbReference type="EnsemblMetazoa" id="NP_001191242"/>
    </source>
</evidence>
<dbReference type="RefSeq" id="NP_001191242.1">
    <property type="nucleotide sequence ID" value="NM_001204313.1"/>
</dbReference>
<protein>
    <submittedName>
        <fullName evidence="5">Uncharacterized protein</fullName>
    </submittedName>
</protein>
<dbReference type="CTD" id="590011"/>
<dbReference type="OrthoDB" id="5406014at2759"/>
<dbReference type="SMART" id="SM00248">
    <property type="entry name" value="ANK"/>
    <property type="match status" value="5"/>
</dbReference>
<feature type="region of interest" description="Disordered" evidence="4">
    <location>
        <begin position="399"/>
        <end position="424"/>
    </location>
</feature>
<reference evidence="5" key="2">
    <citation type="submission" date="2021-01" db="UniProtKB">
        <authorList>
            <consortium name="EnsemblMetazoa"/>
        </authorList>
    </citation>
    <scope>IDENTIFICATION</scope>
</reference>
<dbReference type="SUPFAM" id="SSF48403">
    <property type="entry name" value="Ankyrin repeat"/>
    <property type="match status" value="1"/>
</dbReference>
<dbReference type="KEGG" id="spu:590011"/>
<feature type="compositionally biased region" description="Polar residues" evidence="4">
    <location>
        <begin position="446"/>
        <end position="467"/>
    </location>
</feature>
<keyword evidence="1" id="KW-0677">Repeat</keyword>
<feature type="repeat" description="ANK" evidence="3">
    <location>
        <begin position="6"/>
        <end position="38"/>
    </location>
</feature>
<dbReference type="AlphaFoldDB" id="A0A7M6UE82"/>
<dbReference type="PROSITE" id="PS50088">
    <property type="entry name" value="ANK_REPEAT"/>
    <property type="match status" value="1"/>
</dbReference>
<feature type="region of interest" description="Disordered" evidence="4">
    <location>
        <begin position="204"/>
        <end position="242"/>
    </location>
</feature>
<evidence type="ECO:0000256" key="2">
    <source>
        <dbReference type="ARBA" id="ARBA00023043"/>
    </source>
</evidence>
<evidence type="ECO:0000256" key="3">
    <source>
        <dbReference type="PROSITE-ProRule" id="PRU00023"/>
    </source>
</evidence>
<dbReference type="GO" id="GO:1904108">
    <property type="term" value="P:protein localization to ciliary inversin compartment"/>
    <property type="evidence" value="ECO:0000318"/>
    <property type="project" value="GO_Central"/>
</dbReference>
<dbReference type="InterPro" id="IPR036770">
    <property type="entry name" value="Ankyrin_rpt-contain_sf"/>
</dbReference>
<dbReference type="InParanoid" id="A0A7M6UE82"/>
<keyword evidence="6" id="KW-1185">Reference proteome</keyword>
<evidence type="ECO:0000313" key="6">
    <source>
        <dbReference type="Proteomes" id="UP000007110"/>
    </source>
</evidence>
<keyword evidence="2 3" id="KW-0040">ANK repeat</keyword>
<dbReference type="Proteomes" id="UP000007110">
    <property type="component" value="Unassembled WGS sequence"/>
</dbReference>
<dbReference type="Gene3D" id="1.25.40.20">
    <property type="entry name" value="Ankyrin repeat-containing domain"/>
    <property type="match status" value="2"/>
</dbReference>
<evidence type="ECO:0000256" key="4">
    <source>
        <dbReference type="SAM" id="MobiDB-lite"/>
    </source>
</evidence>
<accession>A0A7M6UE82</accession>
<dbReference type="GeneID" id="590011"/>
<evidence type="ECO:0000256" key="1">
    <source>
        <dbReference type="ARBA" id="ARBA00022737"/>
    </source>
</evidence>
<dbReference type="PANTHER" id="PTHR24173">
    <property type="entry name" value="ANKYRIN REPEAT CONTAINING"/>
    <property type="match status" value="1"/>
</dbReference>
<proteinExistence type="predicted"/>
<dbReference type="PANTHER" id="PTHR24173:SF74">
    <property type="entry name" value="ANKYRIN REPEAT DOMAIN-CONTAINING PROTEIN 16"/>
    <property type="match status" value="1"/>
</dbReference>
<sequence>MVFDTDGHFALLRAVSAGRPRQVRLLLGSGIGVNHTDANGQSPLIRSIFVENSRYRMKIIRMLLRRGAVVAHRDCLGRSALVWACLRGLDCVVELFLKKTDGDINLNDSDVNDCTPLFHAATSGNAATTKLLVDALRRYDLSVDISNEDGITPLMQAIRLCNDVCASILLHQGKASVSIRDNNRRSALDWAEATRHIKTNFLPLIEKSKTERPKAGKSGRRGRLISVSSMNDSDSSDNESRYSNDMVARDGIQLDGDDMSVCSDDKSLSSCSSSQTSSSSCDSSPETIQRMFCRTPMSSCKDSSCHCLADNSDVSNNDPIKKQLQPDQKHHLPQLYQAYAIQLTDTFRPGYQPTSTRAPLASGDFNHDNCQLECCTTEKGIEISEEKLLKVVQANRKQRENISKQNSGSPRTATNSSRLPSLRRQLTNKRFQEAYKNRIGFSTNHLALNDNTEQSPNDVTVKQTTGTNKHEEQKQTFPSISPGKRSLVGSDNVERSDELLKKDIGKILSSSAHYISI</sequence>
<dbReference type="InterPro" id="IPR002110">
    <property type="entry name" value="Ankyrin_rpt"/>
</dbReference>
<dbReference type="EnsemblMetazoa" id="NM_001204313">
    <property type="protein sequence ID" value="NP_001191242"/>
    <property type="gene ID" value="GeneID_590011"/>
</dbReference>